<dbReference type="Proteomes" id="UP000051957">
    <property type="component" value="Unassembled WGS sequence"/>
</dbReference>
<sequence>MKIEITDSASKWFQEEMGLGAGNGVRFYGKVYGKTPVHEGFSLALTRDDHPGETYAKTEKDGITYFVDEGDRWFFIGFDFKADFDPEKDPTNVVYSYTPNDELDQGVI</sequence>
<comment type="caution">
    <text evidence="1">The sequence shown here is derived from an EMBL/GenBank/DDBJ whole genome shotgun (WGS) entry which is preliminary data.</text>
</comment>
<dbReference type="SUPFAM" id="SSF89360">
    <property type="entry name" value="HesB-like domain"/>
    <property type="match status" value="1"/>
</dbReference>
<dbReference type="GeneID" id="69803916"/>
<protein>
    <submittedName>
        <fullName evidence="1">HesB YadR YfhF family protein</fullName>
    </submittedName>
</protein>
<reference evidence="1 2" key="1">
    <citation type="journal article" date="2015" name="Genome Announc.">
        <title>Expanding the biotechnology potential of lactobacilli through comparative genomics of 213 strains and associated genera.</title>
        <authorList>
            <person name="Sun Z."/>
            <person name="Harris H.M."/>
            <person name="McCann A."/>
            <person name="Guo C."/>
            <person name="Argimon S."/>
            <person name="Zhang W."/>
            <person name="Yang X."/>
            <person name="Jeffery I.B."/>
            <person name="Cooney J.C."/>
            <person name="Kagawa T.F."/>
            <person name="Liu W."/>
            <person name="Song Y."/>
            <person name="Salvetti E."/>
            <person name="Wrobel A."/>
            <person name="Rasinkangas P."/>
            <person name="Parkhill J."/>
            <person name="Rea M.C."/>
            <person name="O'Sullivan O."/>
            <person name="Ritari J."/>
            <person name="Douillard F.P."/>
            <person name="Paul Ross R."/>
            <person name="Yang R."/>
            <person name="Briner A.E."/>
            <person name="Felis G.E."/>
            <person name="de Vos W.M."/>
            <person name="Barrangou R."/>
            <person name="Klaenhammer T.R."/>
            <person name="Caufield P.W."/>
            <person name="Cui Y."/>
            <person name="Zhang H."/>
            <person name="O'Toole P.W."/>
        </authorList>
    </citation>
    <scope>NUCLEOTIDE SEQUENCE [LARGE SCALE GENOMIC DNA]</scope>
    <source>
        <strain evidence="1 2">DSM 5707</strain>
    </source>
</reference>
<accession>A0A0R1YZ12</accession>
<proteinExistence type="predicted"/>
<dbReference type="InterPro" id="IPR035903">
    <property type="entry name" value="HesB-like_dom_sf"/>
</dbReference>
<organism evidence="1 2">
    <name type="scientific">Lentilactobacillus parabuchneri DSM 5707 = NBRC 107865</name>
    <dbReference type="NCBI Taxonomy" id="1423784"/>
    <lineage>
        <taxon>Bacteria</taxon>
        <taxon>Bacillati</taxon>
        <taxon>Bacillota</taxon>
        <taxon>Bacilli</taxon>
        <taxon>Lactobacillales</taxon>
        <taxon>Lactobacillaceae</taxon>
        <taxon>Lentilactobacillus</taxon>
    </lineage>
</organism>
<gene>
    <name evidence="1" type="ORF">FC51_GL000404</name>
</gene>
<evidence type="ECO:0000313" key="1">
    <source>
        <dbReference type="EMBL" id="KRM47920.1"/>
    </source>
</evidence>
<dbReference type="PATRIC" id="fig|1423784.4.peg.401"/>
<dbReference type="RefSeq" id="WP_057910409.1">
    <property type="nucleotide sequence ID" value="NZ_AZGK01000001.1"/>
</dbReference>
<dbReference type="AlphaFoldDB" id="A0A0R1YZ12"/>
<evidence type="ECO:0000313" key="2">
    <source>
        <dbReference type="Proteomes" id="UP000051957"/>
    </source>
</evidence>
<name>A0A0R1YZ12_9LACO</name>
<dbReference type="EMBL" id="AZGK01000001">
    <property type="protein sequence ID" value="KRM47920.1"/>
    <property type="molecule type" value="Genomic_DNA"/>
</dbReference>